<evidence type="ECO:0000313" key="3">
    <source>
        <dbReference type="EMBL" id="RKN16445.1"/>
    </source>
</evidence>
<feature type="region of interest" description="Disordered" evidence="1">
    <location>
        <begin position="1483"/>
        <end position="1502"/>
    </location>
</feature>
<protein>
    <submittedName>
        <fullName evidence="2">Uncharacterized protein</fullName>
    </submittedName>
</protein>
<sequence length="2211" mass="242724">PRTLDGTTLHDHVIRHIDATAPPTRANPNPRPEHHLTVYTPDERAITYDARTGHFINNTDGTPGLQRVNDVEYLLLTPEHRAIPVQQLTESTTSTRPTPPDPGDTDLTVHMAFIGEPRMPGLGQGQGGPVLGADAGRTGSFDIPVEGGAELRLTFAPDTGRVTAADAVTPDGGQRLGVTLEPQGDVDIVRVTRDDGTVRTVRTERWIALVDSENVPRVHLRLVDGQVTAYRPGPDGSLTRLNDGITTLADGSGSRVLLPGDRFILNNEGVRTHDVVELQVTDSTRVRDFVDIPTRDGGQPQVRDLTGEPRGFTPEVTERTITVPRGAVTTVYDRATGVWQREIHAFDAASLAGHDLRVPNTVLDNHARPTLIERNTGQEVPNSSVDLRRNGHTGALEGEIRIVRDHSTAFHDVANGDALREVHRLGGDARFDAELNGADLVVPAGAADEPRLVRDGQRVPDSGVTKIPDEGFLVRVGDRQALLDLTGRPHPGAAEAVLPDGTTGLVLRSTRPEGHAFFDARGQRTEAAFTEDGGTWGFAISWGGGTLTYRFMDTPGGGHTAQLTHETYRMTGGPVAGRTLEVTHADNTSSAVIRATGRADLPAVEQRWAGFHGYRIPEGNGPDHSVITATGGFSHRATPLVTPGTDAFVHLPATRGGGDPLLRRADGTAHPATEFTHDRTGYSFTNEGITRQHETDGRFIEERFTVTNGELPDHVLRLPGNLDQATITPPGTPEKPVDVTVQRDNTLRVHWNTKHVIVDPATRTITHDVRVLTRTGPDGEPTVQGYAFTDLTPPGRHTYRTATGDPITTIDDITRPGSDFATRRGRVTEYFDGETGAHRFDETALAGGEGSGVGGTAVRIHEMVHEGKYHRAYDLLDNQRAVVPDRVVTGRQAVPTDVDPGTGFRVRSADGSQTWAFHADGGPDFHIGPRDPASGLRTATKYTGQRETFQVRELGDSVGQRFADARTWQVRDRDLNRIGHQLRAEQDGEFRGNFRDTGHATGLRDGEYKIYGPDDGRLIEQRINIIAKGRRLDDHFYKVVYEHDDAGKFTGGIWERWRPNPEAARWTEGNGERPPASIGPPTPAPWLDRGRVEVKGADHGHVSLVTFNSDGLRHVVFERRPLADGAALDGHTPGTVTDFAHRWHGVPTGFLSQRERWQLLDAEGNAAGNGIRIWGTSRKTFFDYGEQIHVSRSLTGPVHHYRETPDGGYVLATREASSSSLFSFSTGQGGNWHRYGADFSVQANGERRWYTGGHGWIDRMPDPRQDLIVAVNEKFAAVALHKIHHLGVAVQNIRNFRATELSPGGLPTGSWTTVSPQGKPTGVRRVEPDGSWDATHRIAEQRPPNFYRTLLSPNFQRMNIGISHVNDTLLPHMFRPRENRYLATGTEAAFIRDSRLQAFNFESGTGAGTSHPVTTTRGVEVISSRGWNTVRVPSTGQMSGETRGLANGNTLTVGDDVKLPQGMERVDGLLPWTEGAGKLSGHRTFDRDHFVDPPTTSGKGRDDVQWQDQFRTDVPAGGNWYTREVDDQGQVIHEWHVARMGFKDGTILDHRPRPGIRAADDAGNGDIDFQRTVHAGDTWRPEGRQLQPDYLESDWVLTNHHGKLLARQDTFPGLGPDGTDLRVHSVYTHSWRSDSVTWTASDGSSGVRKLASRNDMGHHDYFDRESFRDFVIHNDGRSELVREVRLLADNTTDVAWKVPGANGAADTATWRWNKIDRHGNIMAFGTPDQRIRHWSDDMKRWEDRIVVDPARPDSPYTVVQELPSEVGGALRRAFNRPPLRVREYFADPAHLDDPLTFPRTSDGLRGLGWKEFESGAVARRKTLLPDGTYQELESMAKHWRRWAYDDNTGTWKVLTERSIAGFVRERPAASFLDGDHRFEGDLGLVGRETYYIGLLNEYRGFERMLRQPRRASWGPGVTATGESTYTPFAVRNSQHMLVEFLQELVLDFTINMAVYAAMPGEFTGLDVLQALLGATIGSSVKSTFIGLHNLAANHSQFRLGLTLQDRGFPYRFRQDDDDMAGEWGANESVLRWRGGTYDFFKDGFLVSPLSAFVGGLAGFMVFGVRDNEGIRHEVTFEEAAAMAGASAGGAALGTLTIGGIKGALQGTAGARWYHRQGPVDFTLVPIISKLMEKPLGFLEFGPIVRDSLGIVPPTGAPENAGDPGTTGDPETAGAPSEPPPTLEFTLDFPVLGPTSPYPHGGTSEPDTEIAP</sequence>
<dbReference type="EMBL" id="RBDX01000029">
    <property type="protein sequence ID" value="RKN05119.1"/>
    <property type="molecule type" value="Genomic_DNA"/>
</dbReference>
<dbReference type="RefSeq" id="WP_120699626.1">
    <property type="nucleotide sequence ID" value="NZ_RBDX01000029.1"/>
</dbReference>
<evidence type="ECO:0000313" key="4">
    <source>
        <dbReference type="Proteomes" id="UP000268652"/>
    </source>
</evidence>
<dbReference type="Proteomes" id="UP000275024">
    <property type="component" value="Unassembled WGS sequence"/>
</dbReference>
<name>A0A3A9VWJ5_9ACTN</name>
<keyword evidence="4" id="KW-1185">Reference proteome</keyword>
<dbReference type="EMBL" id="RBDY01000027">
    <property type="protein sequence ID" value="RKN16445.1"/>
    <property type="molecule type" value="Genomic_DNA"/>
</dbReference>
<feature type="compositionally biased region" description="Polar residues" evidence="1">
    <location>
        <begin position="1309"/>
        <end position="1318"/>
    </location>
</feature>
<feature type="region of interest" description="Disordered" evidence="1">
    <location>
        <begin position="1065"/>
        <end position="1085"/>
    </location>
</feature>
<accession>A0A3A9VWJ5</accession>
<evidence type="ECO:0000313" key="2">
    <source>
        <dbReference type="EMBL" id="RKN05119.1"/>
    </source>
</evidence>
<reference evidence="4 5" key="1">
    <citation type="submission" date="2018-09" db="EMBL/GenBank/DDBJ databases">
        <title>Streptomyces sp. nov. DS1-2, an endophytic actinomycete isolated from roots of Dendrobium scabrilingue.</title>
        <authorList>
            <person name="Kuncharoen N."/>
            <person name="Kudo T."/>
            <person name="Ohkuma M."/>
            <person name="Yuki M."/>
            <person name="Tanasupawat S."/>
        </authorList>
    </citation>
    <scope>NUCLEOTIDE SEQUENCE [LARGE SCALE GENOMIC DNA]</scope>
    <source>
        <strain evidence="2 5">AZ1-7</strain>
        <strain evidence="3 4">DS1-2</strain>
    </source>
</reference>
<comment type="caution">
    <text evidence="2">The sequence shown here is derived from an EMBL/GenBank/DDBJ whole genome shotgun (WGS) entry which is preliminary data.</text>
</comment>
<feature type="non-terminal residue" evidence="2">
    <location>
        <position position="1"/>
    </location>
</feature>
<proteinExistence type="predicted"/>
<evidence type="ECO:0000313" key="5">
    <source>
        <dbReference type="Proteomes" id="UP000275024"/>
    </source>
</evidence>
<feature type="region of interest" description="Disordered" evidence="1">
    <location>
        <begin position="1307"/>
        <end position="1329"/>
    </location>
</feature>
<evidence type="ECO:0000256" key="1">
    <source>
        <dbReference type="SAM" id="MobiDB-lite"/>
    </source>
</evidence>
<organism evidence="2 5">
    <name type="scientific">Streptomyces radicis</name>
    <dbReference type="NCBI Taxonomy" id="1750517"/>
    <lineage>
        <taxon>Bacteria</taxon>
        <taxon>Bacillati</taxon>
        <taxon>Actinomycetota</taxon>
        <taxon>Actinomycetes</taxon>
        <taxon>Kitasatosporales</taxon>
        <taxon>Streptomycetaceae</taxon>
        <taxon>Streptomyces</taxon>
    </lineage>
</organism>
<gene>
    <name evidence="3" type="ORF">D7318_25860</name>
    <name evidence="2" type="ORF">D7319_26495</name>
</gene>
<dbReference type="Proteomes" id="UP000268652">
    <property type="component" value="Unassembled WGS sequence"/>
</dbReference>
<feature type="region of interest" description="Disordered" evidence="1">
    <location>
        <begin position="2149"/>
        <end position="2211"/>
    </location>
</feature>